<dbReference type="AlphaFoldDB" id="S3ZJ13"/>
<dbReference type="PATRIC" id="fig|1286094.4.peg.3728"/>
<reference evidence="2 3" key="1">
    <citation type="submission" date="2013-02" db="EMBL/GenBank/DDBJ databases">
        <title>Draft Genome Sequence of Streptomyces aurantiacus, Which Produces Setomimycin.</title>
        <authorList>
            <person name="Gruening B.A."/>
            <person name="Praeg A."/>
            <person name="Erxleben A."/>
            <person name="Guenther S."/>
            <person name="Mueller M."/>
        </authorList>
    </citation>
    <scope>NUCLEOTIDE SEQUENCE [LARGE SCALE GENOMIC DNA]</scope>
    <source>
        <strain evidence="2 3">JA 4570</strain>
    </source>
</reference>
<dbReference type="EMBL" id="AOPZ01000178">
    <property type="protein sequence ID" value="EPH43158.1"/>
    <property type="molecule type" value="Genomic_DNA"/>
</dbReference>
<dbReference type="InterPro" id="IPR027417">
    <property type="entry name" value="P-loop_NTPase"/>
</dbReference>
<evidence type="ECO:0000313" key="2">
    <source>
        <dbReference type="EMBL" id="EPH43158.1"/>
    </source>
</evidence>
<proteinExistence type="predicted"/>
<sequence>MAYVSLRASEDDGTRRRVRPARPILRTGAPEWEQAEADRTSGMRVEAALKGSPRVLLRGEAGSGKTTLLQWLGFRLLRLTLSGSGRPCGLDPLPPAPGNG</sequence>
<name>S3ZJ13_9ACTN</name>
<protein>
    <recommendedName>
        <fullName evidence="4">NACHT domain-containing protein</fullName>
    </recommendedName>
</protein>
<organism evidence="2 3">
    <name type="scientific">Streptomyces aurantiacus JA 4570</name>
    <dbReference type="NCBI Taxonomy" id="1286094"/>
    <lineage>
        <taxon>Bacteria</taxon>
        <taxon>Bacillati</taxon>
        <taxon>Actinomycetota</taxon>
        <taxon>Actinomycetes</taxon>
        <taxon>Kitasatosporales</taxon>
        <taxon>Streptomycetaceae</taxon>
        <taxon>Streptomyces</taxon>
        <taxon>Streptomyces aurantiacus group</taxon>
    </lineage>
</organism>
<dbReference type="RefSeq" id="WP_016641901.1">
    <property type="nucleotide sequence ID" value="NZ_AOPZ01000178.1"/>
</dbReference>
<evidence type="ECO:0000313" key="3">
    <source>
        <dbReference type="Proteomes" id="UP000014629"/>
    </source>
</evidence>
<dbReference type="Proteomes" id="UP000014629">
    <property type="component" value="Unassembled WGS sequence"/>
</dbReference>
<keyword evidence="3" id="KW-1185">Reference proteome</keyword>
<dbReference type="SUPFAM" id="SSF52540">
    <property type="entry name" value="P-loop containing nucleoside triphosphate hydrolases"/>
    <property type="match status" value="1"/>
</dbReference>
<dbReference type="Gene3D" id="3.40.50.300">
    <property type="entry name" value="P-loop containing nucleotide triphosphate hydrolases"/>
    <property type="match status" value="1"/>
</dbReference>
<accession>S3ZJ13</accession>
<evidence type="ECO:0008006" key="4">
    <source>
        <dbReference type="Google" id="ProtNLM"/>
    </source>
</evidence>
<feature type="region of interest" description="Disordered" evidence="1">
    <location>
        <begin position="1"/>
        <end position="21"/>
    </location>
</feature>
<comment type="caution">
    <text evidence="2">The sequence shown here is derived from an EMBL/GenBank/DDBJ whole genome shotgun (WGS) entry which is preliminary data.</text>
</comment>
<gene>
    <name evidence="2" type="ORF">STRAU_3774</name>
</gene>
<evidence type="ECO:0000256" key="1">
    <source>
        <dbReference type="SAM" id="MobiDB-lite"/>
    </source>
</evidence>